<protein>
    <submittedName>
        <fullName evidence="1">Uncharacterized protein</fullName>
    </submittedName>
</protein>
<comment type="caution">
    <text evidence="1">The sequence shown here is derived from an EMBL/GenBank/DDBJ whole genome shotgun (WGS) entry which is preliminary data.</text>
</comment>
<accession>X1FEA3</accession>
<reference evidence="1" key="1">
    <citation type="journal article" date="2014" name="Front. Microbiol.">
        <title>High frequency of phylogenetically diverse reductive dehalogenase-homologous genes in deep subseafloor sedimentary metagenomes.</title>
        <authorList>
            <person name="Kawai M."/>
            <person name="Futagami T."/>
            <person name="Toyoda A."/>
            <person name="Takaki Y."/>
            <person name="Nishi S."/>
            <person name="Hori S."/>
            <person name="Arai W."/>
            <person name="Tsubouchi T."/>
            <person name="Morono Y."/>
            <person name="Uchiyama I."/>
            <person name="Ito T."/>
            <person name="Fujiyama A."/>
            <person name="Inagaki F."/>
            <person name="Takami H."/>
        </authorList>
    </citation>
    <scope>NUCLEOTIDE SEQUENCE</scope>
    <source>
        <strain evidence="1">Expedition CK06-06</strain>
    </source>
</reference>
<sequence length="35" mass="4180">NLNKKNINCLKQYAKIENFSISNICKKFNEVYKND</sequence>
<dbReference type="AlphaFoldDB" id="X1FEA3"/>
<name>X1FEA3_9ZZZZ</name>
<proteinExistence type="predicted"/>
<dbReference type="EMBL" id="BARU01014015">
    <property type="protein sequence ID" value="GAH43322.1"/>
    <property type="molecule type" value="Genomic_DNA"/>
</dbReference>
<organism evidence="1">
    <name type="scientific">marine sediment metagenome</name>
    <dbReference type="NCBI Taxonomy" id="412755"/>
    <lineage>
        <taxon>unclassified sequences</taxon>
        <taxon>metagenomes</taxon>
        <taxon>ecological metagenomes</taxon>
    </lineage>
</organism>
<feature type="non-terminal residue" evidence="1">
    <location>
        <position position="1"/>
    </location>
</feature>
<evidence type="ECO:0000313" key="1">
    <source>
        <dbReference type="EMBL" id="GAH43322.1"/>
    </source>
</evidence>
<gene>
    <name evidence="1" type="ORF">S03H2_24974</name>
</gene>